<dbReference type="InterPro" id="IPR014710">
    <property type="entry name" value="RmlC-like_jellyroll"/>
</dbReference>
<sequence length="225" mass="23943">MKLLHREDVIEAGYDLPETGLFASIDEFELEELKFGGEWVLAEDEILVADGHEQKYLYMLVSGDAAVSKKNDRGNSQQIANLSGGAAFGEMAFLGGGVASADVQALGECILWRIDHQRMLDFIGSNGTAGGQLCLNVASILSGRLVEGNKKVVDMGKDLQTSLAQLQQVASAGTQKDQALKQMQGKVANMQNAFKGSAVQKSKSNWVAVAACTVAFLSTIGLVGM</sequence>
<dbReference type="SUPFAM" id="SSF51206">
    <property type="entry name" value="cAMP-binding domain-like"/>
    <property type="match status" value="1"/>
</dbReference>
<evidence type="ECO:0000259" key="1">
    <source>
        <dbReference type="PROSITE" id="PS50042"/>
    </source>
</evidence>
<dbReference type="CDD" id="cd00038">
    <property type="entry name" value="CAP_ED"/>
    <property type="match status" value="1"/>
</dbReference>
<protein>
    <recommendedName>
        <fullName evidence="1">Cyclic nucleotide-binding domain-containing protein</fullName>
    </recommendedName>
</protein>
<dbReference type="Gene3D" id="2.60.120.10">
    <property type="entry name" value="Jelly Rolls"/>
    <property type="match status" value="1"/>
</dbReference>
<reference evidence="2" key="1">
    <citation type="submission" date="2018-05" db="EMBL/GenBank/DDBJ databases">
        <authorList>
            <person name="Lanie J.A."/>
            <person name="Ng W.-L."/>
            <person name="Kazmierczak K.M."/>
            <person name="Andrzejewski T.M."/>
            <person name="Davidsen T.M."/>
            <person name="Wayne K.J."/>
            <person name="Tettelin H."/>
            <person name="Glass J.I."/>
            <person name="Rusch D."/>
            <person name="Podicherti R."/>
            <person name="Tsui H.-C.T."/>
            <person name="Winkler M.E."/>
        </authorList>
    </citation>
    <scope>NUCLEOTIDE SEQUENCE</scope>
</reference>
<feature type="domain" description="Cyclic nucleotide-binding" evidence="1">
    <location>
        <begin position="30"/>
        <end position="126"/>
    </location>
</feature>
<accession>A0A382B3G2</accession>
<proteinExistence type="predicted"/>
<dbReference type="PROSITE" id="PS50042">
    <property type="entry name" value="CNMP_BINDING_3"/>
    <property type="match status" value="1"/>
</dbReference>
<dbReference type="InterPro" id="IPR018490">
    <property type="entry name" value="cNMP-bd_dom_sf"/>
</dbReference>
<dbReference type="InterPro" id="IPR000595">
    <property type="entry name" value="cNMP-bd_dom"/>
</dbReference>
<gene>
    <name evidence="2" type="ORF">METZ01_LOCUS161083</name>
</gene>
<name>A0A382B3G2_9ZZZZ</name>
<dbReference type="AlphaFoldDB" id="A0A382B3G2"/>
<dbReference type="Pfam" id="PF00027">
    <property type="entry name" value="cNMP_binding"/>
    <property type="match status" value="1"/>
</dbReference>
<feature type="non-terminal residue" evidence="2">
    <location>
        <position position="225"/>
    </location>
</feature>
<dbReference type="SMART" id="SM00100">
    <property type="entry name" value="cNMP"/>
    <property type="match status" value="1"/>
</dbReference>
<dbReference type="EMBL" id="UINC01028003">
    <property type="protein sequence ID" value="SVB08229.1"/>
    <property type="molecule type" value="Genomic_DNA"/>
</dbReference>
<evidence type="ECO:0000313" key="2">
    <source>
        <dbReference type="EMBL" id="SVB08229.1"/>
    </source>
</evidence>
<organism evidence="2">
    <name type="scientific">marine metagenome</name>
    <dbReference type="NCBI Taxonomy" id="408172"/>
    <lineage>
        <taxon>unclassified sequences</taxon>
        <taxon>metagenomes</taxon>
        <taxon>ecological metagenomes</taxon>
    </lineage>
</organism>